<dbReference type="PaxDb" id="3055-EDP04908"/>
<dbReference type="InParanoid" id="A8IQV3"/>
<reference evidence="4 5" key="1">
    <citation type="journal article" date="2007" name="Science">
        <title>The Chlamydomonas genome reveals the evolution of key animal and plant functions.</title>
        <authorList>
            <person name="Merchant S.S."/>
            <person name="Prochnik S.E."/>
            <person name="Vallon O."/>
            <person name="Harris E.H."/>
            <person name="Karpowicz S.J."/>
            <person name="Witman G.B."/>
            <person name="Terry A."/>
            <person name="Salamov A."/>
            <person name="Fritz-Laylin L.K."/>
            <person name="Marechal-Drouard L."/>
            <person name="Marshall W.F."/>
            <person name="Qu L.H."/>
            <person name="Nelson D.R."/>
            <person name="Sanderfoot A.A."/>
            <person name="Spalding M.H."/>
            <person name="Kapitonov V.V."/>
            <person name="Ren Q."/>
            <person name="Ferris P."/>
            <person name="Lindquist E."/>
            <person name="Shapiro H."/>
            <person name="Lucas S.M."/>
            <person name="Grimwood J."/>
            <person name="Schmutz J."/>
            <person name="Cardol P."/>
            <person name="Cerutti H."/>
            <person name="Chanfreau G."/>
            <person name="Chen C.L."/>
            <person name="Cognat V."/>
            <person name="Croft M.T."/>
            <person name="Dent R."/>
            <person name="Dutcher S."/>
            <person name="Fernandez E."/>
            <person name="Fukuzawa H."/>
            <person name="Gonzalez-Ballester D."/>
            <person name="Gonzalez-Halphen D."/>
            <person name="Hallmann A."/>
            <person name="Hanikenne M."/>
            <person name="Hippler M."/>
            <person name="Inwood W."/>
            <person name="Jabbari K."/>
            <person name="Kalanon M."/>
            <person name="Kuras R."/>
            <person name="Lefebvre P.A."/>
            <person name="Lemaire S.D."/>
            <person name="Lobanov A.V."/>
            <person name="Lohr M."/>
            <person name="Manuell A."/>
            <person name="Meier I."/>
            <person name="Mets L."/>
            <person name="Mittag M."/>
            <person name="Mittelmeier T."/>
            <person name="Moroney J.V."/>
            <person name="Moseley J."/>
            <person name="Napoli C."/>
            <person name="Nedelcu A.M."/>
            <person name="Niyogi K."/>
            <person name="Novoselov S.V."/>
            <person name="Paulsen I.T."/>
            <person name="Pazour G."/>
            <person name="Purton S."/>
            <person name="Ral J.P."/>
            <person name="Riano-Pachon D.M."/>
            <person name="Riekhof W."/>
            <person name="Rymarquis L."/>
            <person name="Schroda M."/>
            <person name="Stern D."/>
            <person name="Umen J."/>
            <person name="Willows R."/>
            <person name="Wilson N."/>
            <person name="Zimmer S.L."/>
            <person name="Allmer J."/>
            <person name="Balk J."/>
            <person name="Bisova K."/>
            <person name="Chen C.J."/>
            <person name="Elias M."/>
            <person name="Gendler K."/>
            <person name="Hauser C."/>
            <person name="Lamb M.R."/>
            <person name="Ledford H."/>
            <person name="Long J.C."/>
            <person name="Minagawa J."/>
            <person name="Page M.D."/>
            <person name="Pan J."/>
            <person name="Pootakham W."/>
            <person name="Roje S."/>
            <person name="Rose A."/>
            <person name="Stahlberg E."/>
            <person name="Terauchi A.M."/>
            <person name="Yang P."/>
            <person name="Ball S."/>
            <person name="Bowler C."/>
            <person name="Dieckmann C.L."/>
            <person name="Gladyshev V.N."/>
            <person name="Green P."/>
            <person name="Jorgensen R."/>
            <person name="Mayfield S."/>
            <person name="Mueller-Roeber B."/>
            <person name="Rajamani S."/>
            <person name="Sayre R.T."/>
            <person name="Brokstein P."/>
            <person name="Dubchak I."/>
            <person name="Goodstein D."/>
            <person name="Hornick L."/>
            <person name="Huang Y.W."/>
            <person name="Jhaveri J."/>
            <person name="Luo Y."/>
            <person name="Martinez D."/>
            <person name="Ngau W.C."/>
            <person name="Otillar B."/>
            <person name="Poliakov A."/>
            <person name="Porter A."/>
            <person name="Szajkowski L."/>
            <person name="Werner G."/>
            <person name="Zhou K."/>
            <person name="Grigoriev I.V."/>
            <person name="Rokhsar D.S."/>
            <person name="Grossman A.R."/>
        </authorList>
    </citation>
    <scope>NUCLEOTIDE SEQUENCE [LARGE SCALE GENOMIC DNA]</scope>
    <source>
        <strain evidence="5">CC-503</strain>
    </source>
</reference>
<evidence type="ECO:0000256" key="1">
    <source>
        <dbReference type="ARBA" id="ARBA00010994"/>
    </source>
</evidence>
<sequence length="896" mass="91420">MGLFSCFARPAPDSTREQLPVSTSRRVPPNMVDKVASGRSAASEVPLRIKPVVPAATGTAPAVAPAPAAQLPSAASAKKQVSVALPSLDDDIDVGPARVDQTPKKVKPAQLKLTAAQAASDQGCDVSATATDAGRQTCPAAAKASASSLHDTTATGASASPSAEAPVSPLAGMNTRVPSKVVRNLSAPALTLADIAGLLCRFTGDSGGEAGSDTAAVTACLSAVLAGSKAQGAGLYEAARAQPEAGHVFAAAYRLAQVAGQVVAPCRDNGAMMAGLGQDVVRALDAAGKKGCVPPRETLADVAARLETCGRCLSVYAKEGWLLHLACNESAKAELDRAHSAVVAVLQAVPAPGLELPSGSAAGRPGAYLDMNRGLRRSLKTHGSGSVAAGLKAVGTDPLSPELTKLAALLGVPAPAVARELAALPADVPADVYYSRMVLSLQQQRNLFGSAAGADATASLVERYRPIFAHYDKAGRGFLEAAELRSVLGDLSEAGAAGAGPTGPELERAFALADQDGDGRVSPEEFARYYDALTFGHARKQLRLAMGLQAESDLKAIFRDFASFGTRQQVEEMDSAHFAKLFRDCGLLGPDLTLTDIDLAFTAAKGKGERKLSFDAFLTALATCAERKGTGLEALVRAILGCEGPVARATKADVVRLHDDKSTYTGVYAKGGPKVTEKAHDLAALLDRSDAGAARKTPIRASRAGPITIVDKPADKPPLHHTPPPAHGPGTHSQSMRLSVGPGGMPGAPGSSVSAGGAAPSTAAGAAGGWKRRSTAGGSGSVSAPTASSALYESWLMWQQFGAGAGAGAPSRAVEMGPAQYVKLLRETGIITGKDFTSVQAELIYAKVKPQGCAKITFECFERALGLIAAAKGTSREALEAAITASGGPLLTPGKN</sequence>
<feature type="compositionally biased region" description="Low complexity" evidence="3">
    <location>
        <begin position="748"/>
        <end position="765"/>
    </location>
</feature>
<dbReference type="OMA" id="LAVEHCK"/>
<dbReference type="PROSITE" id="PS50222">
    <property type="entry name" value="EF_HAND_2"/>
    <property type="match status" value="1"/>
</dbReference>
<dbReference type="EMBL" id="CM008978">
    <property type="protein sequence ID" value="PNW69901.1"/>
    <property type="molecule type" value="Genomic_DNA"/>
</dbReference>
<organism evidence="4 5">
    <name type="scientific">Chlamydomonas reinhardtii</name>
    <name type="common">Chlamydomonas smithii</name>
    <dbReference type="NCBI Taxonomy" id="3055"/>
    <lineage>
        <taxon>Eukaryota</taxon>
        <taxon>Viridiplantae</taxon>
        <taxon>Chlorophyta</taxon>
        <taxon>core chlorophytes</taxon>
        <taxon>Chlorophyceae</taxon>
        <taxon>CS clade</taxon>
        <taxon>Chlamydomonadales</taxon>
        <taxon>Chlamydomonadaceae</taxon>
        <taxon>Chlamydomonas</taxon>
    </lineage>
</organism>
<keyword evidence="5" id="KW-1185">Reference proteome</keyword>
<dbReference type="InterPro" id="IPR011992">
    <property type="entry name" value="EF-hand-dom_pair"/>
</dbReference>
<dbReference type="RefSeq" id="XP_001691800.1">
    <property type="nucleotide sequence ID" value="XM_001691748.2"/>
</dbReference>
<gene>
    <name evidence="4" type="ORF">CHLRE_17g697500v5</name>
</gene>
<evidence type="ECO:0000313" key="4">
    <source>
        <dbReference type="EMBL" id="PNW69901.1"/>
    </source>
</evidence>
<dbReference type="GeneID" id="5717365"/>
<feature type="region of interest" description="Disordered" evidence="3">
    <location>
        <begin position="693"/>
        <end position="783"/>
    </location>
</feature>
<dbReference type="SMART" id="SM00054">
    <property type="entry name" value="EFh"/>
    <property type="match status" value="2"/>
</dbReference>
<dbReference type="PANTHER" id="PTHR12932">
    <property type="entry name" value="P25 ALPHA-RELATED"/>
    <property type="match status" value="1"/>
</dbReference>
<feature type="compositionally biased region" description="Low complexity" evidence="3">
    <location>
        <begin position="152"/>
        <end position="170"/>
    </location>
</feature>
<dbReference type="HOGENOM" id="CLU_322987_0_0_1"/>
<dbReference type="eggNOG" id="KOG4070">
    <property type="taxonomic scope" value="Eukaryota"/>
</dbReference>
<dbReference type="PANTHER" id="PTHR12932:SF9">
    <property type="entry name" value="TUBULIN POLYMERIZATION-PROMOTING PROTEIN HOMOLOG"/>
    <property type="match status" value="1"/>
</dbReference>
<dbReference type="Gene3D" id="1.10.238.10">
    <property type="entry name" value="EF-hand"/>
    <property type="match status" value="3"/>
</dbReference>
<feature type="region of interest" description="Disordered" evidence="3">
    <location>
        <begin position="9"/>
        <end position="43"/>
    </location>
</feature>
<protein>
    <submittedName>
        <fullName evidence="4">Uncharacterized protein</fullName>
    </submittedName>
</protein>
<feature type="region of interest" description="Disordered" evidence="3">
    <location>
        <begin position="147"/>
        <end position="170"/>
    </location>
</feature>
<dbReference type="GO" id="GO:0015631">
    <property type="term" value="F:tubulin binding"/>
    <property type="evidence" value="ECO:0000318"/>
    <property type="project" value="GO_Central"/>
</dbReference>
<accession>A8IQV3</accession>
<proteinExistence type="inferred from homology"/>
<dbReference type="Gramene" id="PNW69901">
    <property type="protein sequence ID" value="PNW69901"/>
    <property type="gene ID" value="CHLRE_17g697500v5"/>
</dbReference>
<dbReference type="AlphaFoldDB" id="A8IQV3"/>
<dbReference type="GO" id="GO:0005509">
    <property type="term" value="F:calcium ion binding"/>
    <property type="evidence" value="ECO:0007669"/>
    <property type="project" value="InterPro"/>
</dbReference>
<evidence type="ECO:0000313" key="5">
    <source>
        <dbReference type="Proteomes" id="UP000006906"/>
    </source>
</evidence>
<dbReference type="InterPro" id="IPR008907">
    <property type="entry name" value="TPP/p25"/>
</dbReference>
<dbReference type="PROSITE" id="PS00018">
    <property type="entry name" value="EF_HAND_1"/>
    <property type="match status" value="1"/>
</dbReference>
<dbReference type="GO" id="GO:0046785">
    <property type="term" value="P:microtubule polymerization"/>
    <property type="evidence" value="ECO:0000318"/>
    <property type="project" value="GO_Central"/>
</dbReference>
<dbReference type="GO" id="GO:0001578">
    <property type="term" value="P:microtubule bundle formation"/>
    <property type="evidence" value="ECO:0000318"/>
    <property type="project" value="GO_Central"/>
</dbReference>
<dbReference type="CDD" id="cd00051">
    <property type="entry name" value="EFh"/>
    <property type="match status" value="1"/>
</dbReference>
<comment type="similarity">
    <text evidence="1">Belongs to the TPPP family.</text>
</comment>
<dbReference type="KEGG" id="cre:CHLRE_17g697500v5"/>
<dbReference type="GO" id="GO:0032273">
    <property type="term" value="P:positive regulation of protein polymerization"/>
    <property type="evidence" value="ECO:0000318"/>
    <property type="project" value="GO_Central"/>
</dbReference>
<dbReference type="InterPro" id="IPR018247">
    <property type="entry name" value="EF_Hand_1_Ca_BS"/>
</dbReference>
<dbReference type="Pfam" id="PF13499">
    <property type="entry name" value="EF-hand_7"/>
    <property type="match status" value="1"/>
</dbReference>
<dbReference type="InterPro" id="IPR002048">
    <property type="entry name" value="EF_hand_dom"/>
</dbReference>
<keyword evidence="2" id="KW-0106">Calcium</keyword>
<dbReference type="OrthoDB" id="548799at2759"/>
<dbReference type="SUPFAM" id="SSF47473">
    <property type="entry name" value="EF-hand"/>
    <property type="match status" value="3"/>
</dbReference>
<dbReference type="Pfam" id="PF05517">
    <property type="entry name" value="p25-alpha"/>
    <property type="match status" value="2"/>
</dbReference>
<evidence type="ECO:0000256" key="3">
    <source>
        <dbReference type="SAM" id="MobiDB-lite"/>
    </source>
</evidence>
<evidence type="ECO:0000256" key="2">
    <source>
        <dbReference type="ARBA" id="ARBA00022837"/>
    </source>
</evidence>
<name>A8IQV3_CHLRE</name>
<dbReference type="Proteomes" id="UP000006906">
    <property type="component" value="Chromosome 17"/>
</dbReference>